<dbReference type="Proteomes" id="UP000319613">
    <property type="component" value="Unassembled WGS sequence"/>
</dbReference>
<dbReference type="PANTHER" id="PTHR35534:SF1">
    <property type="entry name" value="LARGE RIBOSOMAL SUBUNIT PROTEIN BL32"/>
    <property type="match status" value="1"/>
</dbReference>
<keyword evidence="3 5" id="KW-0687">Ribonucleoprotein</keyword>
<feature type="region of interest" description="Disordered" evidence="6">
    <location>
        <begin position="1"/>
        <end position="20"/>
    </location>
</feature>
<dbReference type="GO" id="GO:0003735">
    <property type="term" value="F:structural constituent of ribosome"/>
    <property type="evidence" value="ECO:0007669"/>
    <property type="project" value="InterPro"/>
</dbReference>
<dbReference type="AlphaFoldDB" id="A0A554JE40"/>
<dbReference type="InterPro" id="IPR011332">
    <property type="entry name" value="Ribosomal_zn-bd"/>
</dbReference>
<evidence type="ECO:0000256" key="3">
    <source>
        <dbReference type="ARBA" id="ARBA00023274"/>
    </source>
</evidence>
<evidence type="ECO:0000256" key="1">
    <source>
        <dbReference type="ARBA" id="ARBA00008560"/>
    </source>
</evidence>
<keyword evidence="2 5" id="KW-0689">Ribosomal protein</keyword>
<dbReference type="InterPro" id="IPR044957">
    <property type="entry name" value="Ribosomal_bL32_bact"/>
</dbReference>
<evidence type="ECO:0000256" key="6">
    <source>
        <dbReference type="SAM" id="MobiDB-lite"/>
    </source>
</evidence>
<proteinExistence type="inferred from homology"/>
<dbReference type="NCBIfam" id="TIGR01031">
    <property type="entry name" value="rpmF_bact"/>
    <property type="match status" value="1"/>
</dbReference>
<evidence type="ECO:0000256" key="2">
    <source>
        <dbReference type="ARBA" id="ARBA00022980"/>
    </source>
</evidence>
<evidence type="ECO:0000256" key="5">
    <source>
        <dbReference type="HAMAP-Rule" id="MF_00340"/>
    </source>
</evidence>
<sequence length="58" mass="6610">MGVPKKHKTRSGRDQRRSHHALKAKIYAACKNCGAPTRTHEICQSCGFYKGRQVRKVK</sequence>
<evidence type="ECO:0000313" key="8">
    <source>
        <dbReference type="Proteomes" id="UP000319613"/>
    </source>
</evidence>
<dbReference type="PANTHER" id="PTHR35534">
    <property type="entry name" value="50S RIBOSOMAL PROTEIN L32"/>
    <property type="match status" value="1"/>
</dbReference>
<dbReference type="GO" id="GO:0015934">
    <property type="term" value="C:large ribosomal subunit"/>
    <property type="evidence" value="ECO:0007669"/>
    <property type="project" value="InterPro"/>
</dbReference>
<name>A0A554JE40_9BACT</name>
<dbReference type="EMBL" id="VMFF01000002">
    <property type="protein sequence ID" value="TSC66632.1"/>
    <property type="molecule type" value="Genomic_DNA"/>
</dbReference>
<dbReference type="Pfam" id="PF01783">
    <property type="entry name" value="Ribosomal_L32p"/>
    <property type="match status" value="1"/>
</dbReference>
<evidence type="ECO:0000313" key="7">
    <source>
        <dbReference type="EMBL" id="TSC66632.1"/>
    </source>
</evidence>
<gene>
    <name evidence="5" type="primary">rpmF</name>
    <name evidence="7" type="ORF">G01um101477_19</name>
</gene>
<dbReference type="HAMAP" id="MF_00340">
    <property type="entry name" value="Ribosomal_bL32"/>
    <property type="match status" value="1"/>
</dbReference>
<dbReference type="InterPro" id="IPR002677">
    <property type="entry name" value="Ribosomal_bL32"/>
</dbReference>
<reference evidence="7 8" key="1">
    <citation type="submission" date="2017-07" db="EMBL/GenBank/DDBJ databases">
        <title>Mechanisms for carbon and nitrogen cycling indicate functional differentiation within the Candidate Phyla Radiation.</title>
        <authorList>
            <person name="Danczak R.E."/>
            <person name="Johnston M.D."/>
            <person name="Kenah C."/>
            <person name="Slattery M."/>
            <person name="Wrighton K.C."/>
            <person name="Wilkins M.J."/>
        </authorList>
    </citation>
    <scope>NUCLEOTIDE SEQUENCE [LARGE SCALE GENOMIC DNA]</scope>
    <source>
        <strain evidence="7">Gr01-1014_77</strain>
    </source>
</reference>
<dbReference type="GO" id="GO:0006412">
    <property type="term" value="P:translation"/>
    <property type="evidence" value="ECO:0007669"/>
    <property type="project" value="UniProtKB-UniRule"/>
</dbReference>
<protein>
    <recommendedName>
        <fullName evidence="4 5">Large ribosomal subunit protein bL32</fullName>
    </recommendedName>
</protein>
<evidence type="ECO:0000256" key="4">
    <source>
        <dbReference type="ARBA" id="ARBA00035178"/>
    </source>
</evidence>
<organism evidence="7 8">
    <name type="scientific">Candidatus Doudnabacteria bacterium Gr01-1014_77</name>
    <dbReference type="NCBI Taxonomy" id="2017133"/>
    <lineage>
        <taxon>Bacteria</taxon>
        <taxon>Candidatus Doudnaibacteriota</taxon>
    </lineage>
</organism>
<comment type="similarity">
    <text evidence="1 5">Belongs to the bacterial ribosomal protein bL32 family.</text>
</comment>
<dbReference type="SUPFAM" id="SSF57829">
    <property type="entry name" value="Zn-binding ribosomal proteins"/>
    <property type="match status" value="1"/>
</dbReference>
<accession>A0A554JE40</accession>
<comment type="caution">
    <text evidence="7">The sequence shown here is derived from an EMBL/GenBank/DDBJ whole genome shotgun (WGS) entry which is preliminary data.</text>
</comment>